<reference evidence="7" key="2">
    <citation type="journal article" date="2014" name="ISME J.">
        <title>Microbial stratification in low pH oxic and suboxic macroscopic growths along an acid mine drainage.</title>
        <authorList>
            <person name="Mendez-Garcia C."/>
            <person name="Mesa V."/>
            <person name="Sprenger R.R."/>
            <person name="Richter M."/>
            <person name="Diez M.S."/>
            <person name="Solano J."/>
            <person name="Bargiela R."/>
            <person name="Golyshina O.V."/>
            <person name="Manteca A."/>
            <person name="Ramos J.L."/>
            <person name="Gallego J.R."/>
            <person name="Llorente I."/>
            <person name="Martins Dos Santos V.A."/>
            <person name="Jensen O.N."/>
            <person name="Pelaez A.I."/>
            <person name="Sanchez J."/>
            <person name="Ferrer M."/>
        </authorList>
    </citation>
    <scope>NUCLEOTIDE SEQUENCE</scope>
</reference>
<dbReference type="GO" id="GO:0004518">
    <property type="term" value="F:nuclease activity"/>
    <property type="evidence" value="ECO:0007669"/>
    <property type="project" value="UniProtKB-KW"/>
</dbReference>
<sequence length="126" mass="13872">DTLTRTAAPRPATAARAGEPDWESIEREVRAFSPGRLVVGAPYNTDGTAGALMPSARRFASELRRRFALPVSLIDERFSSLEASAALKGQRARGERRRMRREHIDSAAAAVILERWLSGEPGEELQ</sequence>
<dbReference type="PANTHER" id="PTHR33317:SF4">
    <property type="entry name" value="POLYNUCLEOTIDYL TRANSFERASE, RIBONUCLEASE H-LIKE SUPERFAMILY PROTEIN"/>
    <property type="match status" value="1"/>
</dbReference>
<dbReference type="InterPro" id="IPR006641">
    <property type="entry name" value="YqgF/RNaseH-like_dom"/>
</dbReference>
<comment type="caution">
    <text evidence="7">The sequence shown here is derived from an EMBL/GenBank/DDBJ whole genome shotgun (WGS) entry which is preliminary data.</text>
</comment>
<evidence type="ECO:0000259" key="6">
    <source>
        <dbReference type="SMART" id="SM00732"/>
    </source>
</evidence>
<protein>
    <submittedName>
        <fullName evidence="7">Resolvase, holliday junction-type, YqgF-like protein</fullName>
        <ecNumber evidence="7">3.1.-.-</ecNumber>
    </submittedName>
</protein>
<proteinExistence type="predicted"/>
<evidence type="ECO:0000256" key="2">
    <source>
        <dbReference type="ARBA" id="ARBA00022517"/>
    </source>
</evidence>
<dbReference type="InterPro" id="IPR037027">
    <property type="entry name" value="YqgF/RNaseH-like_dom_sf"/>
</dbReference>
<dbReference type="Pfam" id="PF03652">
    <property type="entry name" value="RuvX"/>
    <property type="match status" value="1"/>
</dbReference>
<dbReference type="NCBIfam" id="TIGR00250">
    <property type="entry name" value="RNAse_H_YqgF"/>
    <property type="match status" value="1"/>
</dbReference>
<evidence type="ECO:0000256" key="5">
    <source>
        <dbReference type="SAM" id="MobiDB-lite"/>
    </source>
</evidence>
<dbReference type="GO" id="GO:0000967">
    <property type="term" value="P:rRNA 5'-end processing"/>
    <property type="evidence" value="ECO:0007669"/>
    <property type="project" value="TreeGrafter"/>
</dbReference>
<feature type="compositionally biased region" description="Low complexity" evidence="5">
    <location>
        <begin position="1"/>
        <end position="17"/>
    </location>
</feature>
<keyword evidence="2" id="KW-0690">Ribosome biogenesis</keyword>
<name>T1CG90_9ZZZZ</name>
<dbReference type="GO" id="GO:0005829">
    <property type="term" value="C:cytosol"/>
    <property type="evidence" value="ECO:0007669"/>
    <property type="project" value="TreeGrafter"/>
</dbReference>
<dbReference type="InterPro" id="IPR005227">
    <property type="entry name" value="YqgF"/>
</dbReference>
<evidence type="ECO:0000256" key="4">
    <source>
        <dbReference type="ARBA" id="ARBA00022801"/>
    </source>
</evidence>
<keyword evidence="3" id="KW-0540">Nuclease</keyword>
<feature type="non-terminal residue" evidence="7">
    <location>
        <position position="1"/>
    </location>
</feature>
<dbReference type="GO" id="GO:0016787">
    <property type="term" value="F:hydrolase activity"/>
    <property type="evidence" value="ECO:0007669"/>
    <property type="project" value="UniProtKB-KW"/>
</dbReference>
<dbReference type="SMART" id="SM00732">
    <property type="entry name" value="YqgFc"/>
    <property type="match status" value="1"/>
</dbReference>
<evidence type="ECO:0000313" key="7">
    <source>
        <dbReference type="EMBL" id="EQD65299.1"/>
    </source>
</evidence>
<accession>T1CG90</accession>
<keyword evidence="4 7" id="KW-0378">Hydrolase</keyword>
<keyword evidence="1" id="KW-0963">Cytoplasm</keyword>
<gene>
    <name evidence="7" type="ORF">B1A_08547</name>
</gene>
<organism evidence="7">
    <name type="scientific">mine drainage metagenome</name>
    <dbReference type="NCBI Taxonomy" id="410659"/>
    <lineage>
        <taxon>unclassified sequences</taxon>
        <taxon>metagenomes</taxon>
        <taxon>ecological metagenomes</taxon>
    </lineage>
</organism>
<dbReference type="AlphaFoldDB" id="T1CG90"/>
<dbReference type="EMBL" id="AUZX01006101">
    <property type="protein sequence ID" value="EQD65299.1"/>
    <property type="molecule type" value="Genomic_DNA"/>
</dbReference>
<feature type="domain" description="YqgF/RNase H-like" evidence="6">
    <location>
        <begin position="1"/>
        <end position="83"/>
    </location>
</feature>
<dbReference type="PANTHER" id="PTHR33317">
    <property type="entry name" value="POLYNUCLEOTIDYL TRANSFERASE, RIBONUCLEASE H-LIKE SUPERFAMILY PROTEIN"/>
    <property type="match status" value="1"/>
</dbReference>
<evidence type="ECO:0000256" key="3">
    <source>
        <dbReference type="ARBA" id="ARBA00022722"/>
    </source>
</evidence>
<dbReference type="Gene3D" id="3.30.420.140">
    <property type="entry name" value="YqgF/RNase H-like domain"/>
    <property type="match status" value="1"/>
</dbReference>
<dbReference type="EC" id="3.1.-.-" evidence="7"/>
<dbReference type="CDD" id="cd16964">
    <property type="entry name" value="YqgF"/>
    <property type="match status" value="1"/>
</dbReference>
<evidence type="ECO:0000256" key="1">
    <source>
        <dbReference type="ARBA" id="ARBA00022490"/>
    </source>
</evidence>
<reference evidence="7" key="1">
    <citation type="submission" date="2013-08" db="EMBL/GenBank/DDBJ databases">
        <authorList>
            <person name="Mendez C."/>
            <person name="Richter M."/>
            <person name="Ferrer M."/>
            <person name="Sanchez J."/>
        </authorList>
    </citation>
    <scope>NUCLEOTIDE SEQUENCE</scope>
</reference>
<feature type="region of interest" description="Disordered" evidence="5">
    <location>
        <begin position="1"/>
        <end position="23"/>
    </location>
</feature>
<dbReference type="InterPro" id="IPR012337">
    <property type="entry name" value="RNaseH-like_sf"/>
</dbReference>
<dbReference type="SUPFAM" id="SSF53098">
    <property type="entry name" value="Ribonuclease H-like"/>
    <property type="match status" value="1"/>
</dbReference>